<dbReference type="Proteomes" id="UP000184480">
    <property type="component" value="Unassembled WGS sequence"/>
</dbReference>
<dbReference type="RefSeq" id="WP_062179164.1">
    <property type="nucleotide sequence ID" value="NZ_BBXL01000006.1"/>
</dbReference>
<proteinExistence type="predicted"/>
<gene>
    <name evidence="1" type="ORF">SAMN05444362_11114</name>
</gene>
<dbReference type="OrthoDB" id="753362at2"/>
<organism evidence="1 2">
    <name type="scientific">Dysgonomonas macrotermitis</name>
    <dbReference type="NCBI Taxonomy" id="1346286"/>
    <lineage>
        <taxon>Bacteria</taxon>
        <taxon>Pseudomonadati</taxon>
        <taxon>Bacteroidota</taxon>
        <taxon>Bacteroidia</taxon>
        <taxon>Bacteroidales</taxon>
        <taxon>Dysgonomonadaceae</taxon>
        <taxon>Dysgonomonas</taxon>
    </lineage>
</organism>
<dbReference type="EMBL" id="FQUC01000011">
    <property type="protein sequence ID" value="SHF85022.1"/>
    <property type="molecule type" value="Genomic_DNA"/>
</dbReference>
<accession>A0A1M5F1F6</accession>
<sequence length="373" mass="43006">MNRLKTTLFFILLINITFSCTQSKHSEQNTETVTAAASHTTDKCDTVTNFPYIEIFIPGETAWNTDAYAFGLSKYRFTFDKPTQVYAAPDKDGIISILDPFTQITIEREGVEPQSKVKWYYIRYKGSNDRRFYQDTFGYIKDENIDIGNTYNQFILGKSATGDSNHRFKLVFTPCEYASYNVKISDTLSLDIKLFDIEYYNQYFIEDSRASLKGNPKIARIYWHHGESCPESEGNVFVVKTDTKLVELPHSYASGEYGFSDYKQIYLPVRFDNGKTLLVANADVRNMYNEYDQTTNTIEYPESSGIPINELIVEIEATEEGKSDGNGNILEDKNGSPIMEKTHHIIRYYRWDGKEVKPIKEIVHKKQNAEDIR</sequence>
<dbReference type="STRING" id="1346286.SAMN05444362_11114"/>
<evidence type="ECO:0000313" key="1">
    <source>
        <dbReference type="EMBL" id="SHF85022.1"/>
    </source>
</evidence>
<reference evidence="2" key="1">
    <citation type="submission" date="2016-11" db="EMBL/GenBank/DDBJ databases">
        <authorList>
            <person name="Varghese N."/>
            <person name="Submissions S."/>
        </authorList>
    </citation>
    <scope>NUCLEOTIDE SEQUENCE [LARGE SCALE GENOMIC DNA]</scope>
    <source>
        <strain evidence="2">DSM 27370</strain>
    </source>
</reference>
<protein>
    <submittedName>
        <fullName evidence="1">Uncharacterized protein</fullName>
    </submittedName>
</protein>
<name>A0A1M5F1F6_9BACT</name>
<dbReference type="PROSITE" id="PS51257">
    <property type="entry name" value="PROKAR_LIPOPROTEIN"/>
    <property type="match status" value="1"/>
</dbReference>
<evidence type="ECO:0000313" key="2">
    <source>
        <dbReference type="Proteomes" id="UP000184480"/>
    </source>
</evidence>
<dbReference type="AlphaFoldDB" id="A0A1M5F1F6"/>
<keyword evidence="2" id="KW-1185">Reference proteome</keyword>